<protein>
    <submittedName>
        <fullName evidence="2">Uncharacterized protein</fullName>
    </submittedName>
</protein>
<feature type="compositionally biased region" description="Basic and acidic residues" evidence="1">
    <location>
        <begin position="37"/>
        <end position="58"/>
    </location>
</feature>
<evidence type="ECO:0000313" key="3">
    <source>
        <dbReference type="Proteomes" id="UP000324831"/>
    </source>
</evidence>
<evidence type="ECO:0000256" key="1">
    <source>
        <dbReference type="SAM" id="MobiDB-lite"/>
    </source>
</evidence>
<evidence type="ECO:0000313" key="2">
    <source>
        <dbReference type="EMBL" id="GCE63175.1"/>
    </source>
</evidence>
<sequence length="246" mass="27924">MLLIENFPPPNGRAKLTVSFQQTDPVAIPKPPILVNKEPEKKKASVEQKKQEKKEKPPETLVEVEGSVGEFLKEQPFDLSNLSVDLYIESVETSALLETGLLDIYPEDYNDVYPPIEEFGLRLPEKHIPRTLYLDLRVSEPKFVDFNLQEIPALYVGNWLDRNELRTALFACGGLSYFSEGRKWSFSQCGEKGLAEVLRKLVDETRSVLNSGNYGGDLDVAEALLKEAFLWSREDMKEIIEASKED</sequence>
<dbReference type="AlphaFoldDB" id="A0A478FSW9"/>
<dbReference type="EMBL" id="BIMN01000001">
    <property type="protein sequence ID" value="GCE63175.1"/>
    <property type="molecule type" value="Genomic_DNA"/>
</dbReference>
<name>A0A478FSW9_9MOLU</name>
<comment type="caution">
    <text evidence="2">The sequence shown here is derived from an EMBL/GenBank/DDBJ whole genome shotgun (WGS) entry which is preliminary data.</text>
</comment>
<gene>
    <name evidence="2" type="ORF">MHSWG343_01530</name>
</gene>
<reference evidence="2 3" key="1">
    <citation type="submission" date="2019-01" db="EMBL/GenBank/DDBJ databases">
        <title>Draft genome sequences of Candidatus Mycoplasma haemohominis SWG34-3 identified from a patient with pyrexia, anemia and liver dysfunction.</title>
        <authorList>
            <person name="Sekizuka T."/>
            <person name="Hattori N."/>
            <person name="Katano H."/>
            <person name="Takuma T."/>
            <person name="Ito T."/>
            <person name="Arai N."/>
            <person name="Yanai R."/>
            <person name="Ishii S."/>
            <person name="Miura Y."/>
            <person name="Tokunaga T."/>
            <person name="Watanabe H."/>
            <person name="Nomura N."/>
            <person name="Eguchi J."/>
            <person name="Arai T."/>
            <person name="Hasegawa H."/>
            <person name="Nakamaki T."/>
            <person name="Wakita T."/>
            <person name="Niki Y."/>
            <person name="Kuroda M."/>
        </authorList>
    </citation>
    <scope>NUCLEOTIDE SEQUENCE [LARGE SCALE GENOMIC DNA]</scope>
    <source>
        <strain evidence="2">SWG34-3</strain>
    </source>
</reference>
<organism evidence="2 3">
    <name type="scientific">Candidatus Mycoplasma haematohominis</name>
    <dbReference type="NCBI Taxonomy" id="1494318"/>
    <lineage>
        <taxon>Bacteria</taxon>
        <taxon>Bacillati</taxon>
        <taxon>Mycoplasmatota</taxon>
        <taxon>Mollicutes</taxon>
        <taxon>Mycoplasmataceae</taxon>
        <taxon>Mycoplasma</taxon>
    </lineage>
</organism>
<feature type="region of interest" description="Disordered" evidence="1">
    <location>
        <begin position="28"/>
        <end position="60"/>
    </location>
</feature>
<accession>A0A478FSW9</accession>
<dbReference type="Proteomes" id="UP000324831">
    <property type="component" value="Unassembled WGS sequence"/>
</dbReference>
<proteinExistence type="predicted"/>